<dbReference type="InterPro" id="IPR056470">
    <property type="entry name" value="BesD/HalB-like"/>
</dbReference>
<dbReference type="AlphaFoldDB" id="A0A366X3R0"/>
<dbReference type="GO" id="GO:0016491">
    <property type="term" value="F:oxidoreductase activity"/>
    <property type="evidence" value="ECO:0007669"/>
    <property type="project" value="UniProtKB-KW"/>
</dbReference>
<name>A0A366X3R0_9RHOB</name>
<dbReference type="PROSITE" id="PS51471">
    <property type="entry name" value="FE2OG_OXY"/>
    <property type="match status" value="1"/>
</dbReference>
<comment type="similarity">
    <text evidence="1">Belongs to the iron/ascorbate-dependent oxidoreductase family.</text>
</comment>
<organism evidence="3 4">
    <name type="scientific">Phaeobacter gallaeciensis</name>
    <dbReference type="NCBI Taxonomy" id="60890"/>
    <lineage>
        <taxon>Bacteria</taxon>
        <taxon>Pseudomonadati</taxon>
        <taxon>Pseudomonadota</taxon>
        <taxon>Alphaproteobacteria</taxon>
        <taxon>Rhodobacterales</taxon>
        <taxon>Roseobacteraceae</taxon>
        <taxon>Phaeobacter</taxon>
    </lineage>
</organism>
<reference evidence="3 4" key="1">
    <citation type="submission" date="2018-07" db="EMBL/GenBank/DDBJ databases">
        <title>Modular assembly of carbohydrate-degrading microbial communities in the ocean.</title>
        <authorList>
            <person name="Enke T.N."/>
            <person name="Datta M.S."/>
            <person name="Schwartzman J.A."/>
            <person name="Cermak N."/>
            <person name="Schmitz D.A."/>
            <person name="Barrere J."/>
            <person name="Cordero O.X."/>
        </authorList>
    </citation>
    <scope>NUCLEOTIDE SEQUENCE [LARGE SCALE GENOMIC DNA]</scope>
    <source>
        <strain evidence="3 4">C3M10</strain>
    </source>
</reference>
<dbReference type="RefSeq" id="WP_113823451.1">
    <property type="nucleotide sequence ID" value="NZ_QOCE01000029.1"/>
</dbReference>
<dbReference type="OrthoDB" id="9798229at2"/>
<accession>A0A366X3R0</accession>
<dbReference type="InterPro" id="IPR005123">
    <property type="entry name" value="Oxoglu/Fe-dep_dioxygenase_dom"/>
</dbReference>
<keyword evidence="1" id="KW-0560">Oxidoreductase</keyword>
<evidence type="ECO:0000313" key="4">
    <source>
        <dbReference type="Proteomes" id="UP000252706"/>
    </source>
</evidence>
<protein>
    <submittedName>
        <fullName evidence="3">2OG-Fe(II) oxygenase</fullName>
    </submittedName>
</protein>
<sequence>MHDILDLDRFPLHRPNSPEWRTLVKQCRADLRAEGMFNLDGLMRPAIAAQAVKEMEDPFQSDAFLHERMHNIYFKPVEDLPPDHAALTTFQTSNKTLCADQIPGSALLRLYEWPEFAQFLAATIEMPQLFVMADPLARVNVMSYQKGQALNWHFDRSEFTTTLLLQAPDHGGGFEYRTDLRSDTDPNYDGVAKLLRGEDPTSNIITLTPGTLNVFKGKNTAHRVTPVLGDTNRVIAVFSFFEQPDVQFSESERLGFYGRAS</sequence>
<dbReference type="Gene3D" id="2.60.120.620">
    <property type="entry name" value="q2cbj1_9rhob like domain"/>
    <property type="match status" value="1"/>
</dbReference>
<dbReference type="Pfam" id="PF23169">
    <property type="entry name" value="HalD"/>
    <property type="match status" value="1"/>
</dbReference>
<evidence type="ECO:0000256" key="1">
    <source>
        <dbReference type="RuleBase" id="RU003682"/>
    </source>
</evidence>
<keyword evidence="1" id="KW-0408">Iron</keyword>
<feature type="domain" description="Fe2OG dioxygenase" evidence="2">
    <location>
        <begin position="132"/>
        <end position="244"/>
    </location>
</feature>
<gene>
    <name evidence="3" type="ORF">DS909_10785</name>
</gene>
<dbReference type="Proteomes" id="UP000252706">
    <property type="component" value="Unassembled WGS sequence"/>
</dbReference>
<evidence type="ECO:0000313" key="3">
    <source>
        <dbReference type="EMBL" id="RBW55579.1"/>
    </source>
</evidence>
<evidence type="ECO:0000259" key="2">
    <source>
        <dbReference type="PROSITE" id="PS51471"/>
    </source>
</evidence>
<comment type="caution">
    <text evidence="3">The sequence shown here is derived from an EMBL/GenBank/DDBJ whole genome shotgun (WGS) entry which is preliminary data.</text>
</comment>
<dbReference type="EMBL" id="QOCE01000029">
    <property type="protein sequence ID" value="RBW55579.1"/>
    <property type="molecule type" value="Genomic_DNA"/>
</dbReference>
<keyword evidence="1" id="KW-0479">Metal-binding</keyword>
<proteinExistence type="inferred from homology"/>
<dbReference type="GO" id="GO:0046872">
    <property type="term" value="F:metal ion binding"/>
    <property type="evidence" value="ECO:0007669"/>
    <property type="project" value="UniProtKB-KW"/>
</dbReference>